<dbReference type="SUPFAM" id="SSF52058">
    <property type="entry name" value="L domain-like"/>
    <property type="match status" value="2"/>
</dbReference>
<dbReference type="SMART" id="SM00369">
    <property type="entry name" value="LRR_TYP"/>
    <property type="match status" value="9"/>
</dbReference>
<evidence type="ECO:0000256" key="2">
    <source>
        <dbReference type="ARBA" id="ARBA00022729"/>
    </source>
</evidence>
<feature type="signal peptide" evidence="6">
    <location>
        <begin position="1"/>
        <end position="29"/>
    </location>
</feature>
<feature type="compositionally biased region" description="Polar residues" evidence="4">
    <location>
        <begin position="1854"/>
        <end position="1875"/>
    </location>
</feature>
<feature type="chain" id="PRO_5002935608" evidence="6">
    <location>
        <begin position="30"/>
        <end position="1931"/>
    </location>
</feature>
<dbReference type="InParanoid" id="C3YH65"/>
<dbReference type="PANTHER" id="PTHR24373">
    <property type="entry name" value="SLIT RELATED LEUCINE-RICH REPEAT NEURONAL PROTEIN"/>
    <property type="match status" value="1"/>
</dbReference>
<dbReference type="Gene3D" id="3.80.10.10">
    <property type="entry name" value="Ribonuclease Inhibitor"/>
    <property type="match status" value="2"/>
</dbReference>
<evidence type="ECO:0000256" key="1">
    <source>
        <dbReference type="ARBA" id="ARBA00022614"/>
    </source>
</evidence>
<sequence>MASWQEVSAQKKSASLLVLILMSACMAAASEVFCPPQCEKAIQRVPFADQIRSHSYGPLTGMVPFNAWIVCRAVHEHVIAKRSHSTSHSHSRELPCIQKYAGIIAVVGFPVKLLSAKTLEGLSPLTATMALISCKITDIEDSALVGISGLWMLALDFNQLTHVKQNWFSGLKTLHTLSLSNNQIARMDAGCFMGLGFLEVLNLQKNLLQTVDSSWFTGLRVLSELNLESNKIIVIPPSAFQHILSGLTGLYLGGKVSFLDGESFWGLKNVLMLGVVGTRLAQADGMLVHDVVWSLSLLNQGDSEREPHYKKQDVSVKVANYLLCITHDPSSNEQAFGWTFWVGLGHDPMRAPKQNTSCGLPADIQMTGISNQTRSLVLLKTESSDHHIPKDDTAQCRRGWEYDHGLVVALQGGSRLRLAFLWEGNTTMRAVAVVLDRPPQNTSTNGSAAEGNHLKNFTQIDLGNITCFVLTKESTSRLVFSAHKDRMRYNKTCSGSSRCQTARPTPVPPLNNLTNLVLKSQYQTTMSPASISTILTRPTQDDEPTSGVTLDAFISVAPLIGLILLLVPAMLWKIRVNVMINNRDARARIAQKKFKRARSASLPAISHPHVHSDASHRKLISSKSLPTTLHSIEPTYSEIPDAADPAALHTYCEIQDDELSAVTRSASLPALARAPREDRADVISCRSLPAVLPSIEPTCCDIPDSDDDDAPLPYRGVAVDSTRPVGELEEGSRRIEIYHDSRAIASRPGRSTSNQRTTLYGRSKSHRLKAETTSVPRRDQHPLPHCQTGQWNAEEKVARTSPHVALPTAHQRRYRTPYGNCKKASWRMRIPFADHIRSHSYGPLTALVPYNSWIVCEDVHAIANRSQAYPHSHSQAIPCINKYAGVVAVVGYPMGLLSARLLEDLSPVSETLALIKCEIRDIEENVLATTPSLWMLALDFNQLTHVKENWFSGLRTLHTLSLSNNKIARIDAGCFMDLYGSLEVLNLQNNLLQTVDSGWFAGLYALIELHLESNKIIAIPYGAFQHILSGLTGLYLGGKLSFLDGDSFWGLKNVGTLGVVDTRFFPAGGTVVRDAAWSLSFHNQGDCEREPHYIRRQDVSVEVSNYLLCFTHDPSNNKQAFGWTPNSSKTSGPAPVTMQNIACGLPDIHMTKINSQTRSLVLLKTGSSDHYIPTDDTAWCRQGWEYDHGLVVALRGGLRLRLAFLWEGNTTMRALAVALDQPTQNTGTNGSSAEENHLKNFTQIDLGNITCFVLTKESTSRLVFSAHKDRMRYNTTCPDTSHNPTSSLTPIPPLNNQTHLVLMSQHQTTMSRASALQISTILTRPFQDDRPPPGVPLAAVISAVPLIGLFIVAVLWKIRAMSNNRDARARIAQKKFRRARSASLPAISHPQSDASHRKLISSKSLPTTLHSIEPTYIEIPDDADPAVLHTYCEIQDDGLAAVTRSASLPALACVPREDRADVISCRSLPAVLPSNCDIPDSNDDDAPLPYYGIAVDLTLPVAKGEGESLRIYQDSRAITSRQIRRTPNRPIHHYGRCKSHRLTVYEKTETSHRDHGSRAITSRHLNSTSSRRKALYGRSKSHRVALYGKAESTLDEQGMGAHAAPAASTSRSTQAHGQHCDSDGAAAPQTSRPNTYGPWKVVKGAEHRRPTQRPASFTALPNVAMECQREGSRDTTGRPSLAIRHTAYYPSETLPNTYWPWQIPSNAPCDTSRPEPVTSTVPNTYWPWQVVKGADHRRPTQRPASFTALPNVAMECQREGSRDTTGRSSLAYCPSETLSNTYFPWEIPSNAQCNTSRPNPPISSVPNTYWPWEVPSKEQSNTSRAEPPISTVPNTYWPWEILNGPSTLRRASLPSPSTGASQNELPSKQSLTNTYWPWEIPSNAQSNTSRPEPAKPAVPNTYWPWVIPNNTQSNTTCPNPKIPTIPNTFRP</sequence>
<dbReference type="eggNOG" id="KOG4194">
    <property type="taxonomic scope" value="Eukaryota"/>
</dbReference>
<keyword evidence="5" id="KW-1133">Transmembrane helix</keyword>
<keyword evidence="2 6" id="KW-0732">Signal</keyword>
<accession>C3YH65</accession>
<feature type="transmembrane region" description="Helical" evidence="5">
    <location>
        <begin position="1334"/>
        <end position="1356"/>
    </location>
</feature>
<evidence type="ECO:0000256" key="5">
    <source>
        <dbReference type="SAM" id="Phobius"/>
    </source>
</evidence>
<dbReference type="PROSITE" id="PS51450">
    <property type="entry name" value="LRR"/>
    <property type="match status" value="1"/>
</dbReference>
<gene>
    <name evidence="7" type="ORF">BRAFLDRAFT_88579</name>
</gene>
<dbReference type="InterPro" id="IPR003591">
    <property type="entry name" value="Leu-rich_rpt_typical-subtyp"/>
</dbReference>
<dbReference type="eggNOG" id="KOG0619">
    <property type="taxonomic scope" value="Eukaryota"/>
</dbReference>
<dbReference type="InterPro" id="IPR032675">
    <property type="entry name" value="LRR_dom_sf"/>
</dbReference>
<name>C3YH65_BRAFL</name>
<feature type="region of interest" description="Disordered" evidence="4">
    <location>
        <begin position="1548"/>
        <end position="1579"/>
    </location>
</feature>
<evidence type="ECO:0000313" key="7">
    <source>
        <dbReference type="EMBL" id="EEN60301.1"/>
    </source>
</evidence>
<proteinExistence type="predicted"/>
<feature type="compositionally biased region" description="Polar residues" evidence="4">
    <location>
        <begin position="1559"/>
        <end position="1569"/>
    </location>
</feature>
<dbReference type="Pfam" id="PF13855">
    <property type="entry name" value="LRR_8"/>
    <property type="match status" value="3"/>
</dbReference>
<feature type="compositionally biased region" description="Polar residues" evidence="4">
    <location>
        <begin position="1607"/>
        <end position="1616"/>
    </location>
</feature>
<feature type="compositionally biased region" description="Basic and acidic residues" evidence="4">
    <location>
        <begin position="1548"/>
        <end position="1557"/>
    </location>
</feature>
<feature type="region of interest" description="Disordered" evidence="4">
    <location>
        <begin position="1596"/>
        <end position="1639"/>
    </location>
</feature>
<keyword evidence="5" id="KW-0812">Transmembrane</keyword>
<protein>
    <submittedName>
        <fullName evidence="7">Uncharacterized protein</fullName>
    </submittedName>
</protein>
<feature type="region of interest" description="Disordered" evidence="4">
    <location>
        <begin position="743"/>
        <end position="785"/>
    </location>
</feature>
<keyword evidence="1" id="KW-0433">Leucine-rich repeat</keyword>
<keyword evidence="3" id="KW-0677">Repeat</keyword>
<organism>
    <name type="scientific">Branchiostoma floridae</name>
    <name type="common">Florida lancelet</name>
    <name type="synonym">Amphioxus</name>
    <dbReference type="NCBI Taxonomy" id="7739"/>
    <lineage>
        <taxon>Eukaryota</taxon>
        <taxon>Metazoa</taxon>
        <taxon>Chordata</taxon>
        <taxon>Cephalochordata</taxon>
        <taxon>Leptocardii</taxon>
        <taxon>Amphioxiformes</taxon>
        <taxon>Branchiostomatidae</taxon>
        <taxon>Branchiostoma</taxon>
    </lineage>
</organism>
<reference evidence="7" key="1">
    <citation type="journal article" date="2008" name="Nature">
        <title>The amphioxus genome and the evolution of the chordate karyotype.</title>
        <authorList>
            <consortium name="US DOE Joint Genome Institute (JGI-PGF)"/>
            <person name="Putnam N.H."/>
            <person name="Butts T."/>
            <person name="Ferrier D.E.K."/>
            <person name="Furlong R.F."/>
            <person name="Hellsten U."/>
            <person name="Kawashima T."/>
            <person name="Robinson-Rechavi M."/>
            <person name="Shoguchi E."/>
            <person name="Terry A."/>
            <person name="Yu J.-K."/>
            <person name="Benito-Gutierrez E.L."/>
            <person name="Dubchak I."/>
            <person name="Garcia-Fernandez J."/>
            <person name="Gibson-Brown J.J."/>
            <person name="Grigoriev I.V."/>
            <person name="Horton A.C."/>
            <person name="de Jong P.J."/>
            <person name="Jurka J."/>
            <person name="Kapitonov V.V."/>
            <person name="Kohara Y."/>
            <person name="Kuroki Y."/>
            <person name="Lindquist E."/>
            <person name="Lucas S."/>
            <person name="Osoegawa K."/>
            <person name="Pennacchio L.A."/>
            <person name="Salamov A.A."/>
            <person name="Satou Y."/>
            <person name="Sauka-Spengler T."/>
            <person name="Schmutz J."/>
            <person name="Shin-I T."/>
            <person name="Toyoda A."/>
            <person name="Bronner-Fraser M."/>
            <person name="Fujiyama A."/>
            <person name="Holland L.Z."/>
            <person name="Holland P.W.H."/>
            <person name="Satoh N."/>
            <person name="Rokhsar D.S."/>
        </authorList>
    </citation>
    <scope>NUCLEOTIDE SEQUENCE [LARGE SCALE GENOMIC DNA]</scope>
    <source>
        <strain evidence="7">S238N-H82</strain>
        <tissue evidence="7">Testes</tissue>
    </source>
</reference>
<feature type="region of interest" description="Disordered" evidence="4">
    <location>
        <begin position="1815"/>
        <end position="1836"/>
    </location>
</feature>
<evidence type="ECO:0000256" key="4">
    <source>
        <dbReference type="SAM" id="MobiDB-lite"/>
    </source>
</evidence>
<dbReference type="PANTHER" id="PTHR24373:SF370">
    <property type="entry name" value="FISH-LIPS, ISOFORM E"/>
    <property type="match status" value="1"/>
</dbReference>
<keyword evidence="5" id="KW-0472">Membrane</keyword>
<dbReference type="InterPro" id="IPR001611">
    <property type="entry name" value="Leu-rich_rpt"/>
</dbReference>
<evidence type="ECO:0000256" key="6">
    <source>
        <dbReference type="SAM" id="SignalP"/>
    </source>
</evidence>
<feature type="compositionally biased region" description="Polar residues" evidence="4">
    <location>
        <begin position="749"/>
        <end position="760"/>
    </location>
</feature>
<feature type="compositionally biased region" description="Polar residues" evidence="4">
    <location>
        <begin position="1908"/>
        <end position="1918"/>
    </location>
</feature>
<evidence type="ECO:0000256" key="3">
    <source>
        <dbReference type="ARBA" id="ARBA00022737"/>
    </source>
</evidence>
<feature type="compositionally biased region" description="Basic residues" evidence="4">
    <location>
        <begin position="1570"/>
        <end position="1579"/>
    </location>
</feature>
<feature type="region of interest" description="Disordered" evidence="4">
    <location>
        <begin position="1848"/>
        <end position="1931"/>
    </location>
</feature>
<dbReference type="InterPro" id="IPR050328">
    <property type="entry name" value="Dev_Immune_Receptor"/>
</dbReference>
<dbReference type="EMBL" id="GG666513">
    <property type="protein sequence ID" value="EEN60301.1"/>
    <property type="molecule type" value="Genomic_DNA"/>
</dbReference>